<comment type="function">
    <text evidence="13">DNA-dependent RNA polymerase catalyzes the transcription of DNA into RNA using the four ribonucleoside triphosphates as substrates.</text>
</comment>
<dbReference type="InterPro" id="IPR015712">
    <property type="entry name" value="DNA-dir_RNA_pol_su2"/>
</dbReference>
<feature type="domain" description="RNA polymerase beta subunit protrusion" evidence="17">
    <location>
        <begin position="31"/>
        <end position="411"/>
    </location>
</feature>
<protein>
    <recommendedName>
        <fullName evidence="13">DNA-directed RNA polymerase subunit beta</fullName>
        <ecNumber evidence="13">2.7.7.6</ecNumber>
    </recommendedName>
</protein>
<dbReference type="Gene3D" id="2.40.50.150">
    <property type="match status" value="1"/>
</dbReference>
<dbReference type="Pfam" id="PF04563">
    <property type="entry name" value="RNA_pol_Rpb2_1"/>
    <property type="match status" value="1"/>
</dbReference>
<feature type="domain" description="RNA polymerase Rpb2" evidence="18">
    <location>
        <begin position="462"/>
        <end position="525"/>
    </location>
</feature>
<evidence type="ECO:0000259" key="17">
    <source>
        <dbReference type="Pfam" id="PF04563"/>
    </source>
</evidence>
<dbReference type="Pfam" id="PF04561">
    <property type="entry name" value="RNA_pol_Rpb2_2"/>
    <property type="match status" value="1"/>
</dbReference>
<dbReference type="PROSITE" id="PS01166">
    <property type="entry name" value="RNA_POL_BETA"/>
    <property type="match status" value="1"/>
</dbReference>
<keyword evidence="10" id="KW-0539">Nucleus</keyword>
<dbReference type="FunFam" id="3.90.1100.10:FF:000008">
    <property type="entry name" value="DNA-directed RNA polymerase subunit beta"/>
    <property type="match status" value="1"/>
</dbReference>
<keyword evidence="5 13" id="KW-0548">Nucleotidyltransferase</keyword>
<keyword evidence="6" id="KW-0479">Metal-binding</keyword>
<dbReference type="Pfam" id="PF06883">
    <property type="entry name" value="RNA_pol_Rpa2_4"/>
    <property type="match status" value="1"/>
</dbReference>
<dbReference type="EC" id="2.7.7.6" evidence="13"/>
<dbReference type="InterPro" id="IPR007644">
    <property type="entry name" value="RNA_pol_bsu_protrusion"/>
</dbReference>
<evidence type="ECO:0000259" key="16">
    <source>
        <dbReference type="Pfam" id="PF04561"/>
    </source>
</evidence>
<name>Q22C62_TETTS</name>
<comment type="catalytic activity">
    <reaction evidence="11">
        <text>RNA(n) + a ribonucleoside 5'-triphosphate = RNA(n+1) + diphosphate</text>
        <dbReference type="Rhea" id="RHEA:21248"/>
        <dbReference type="Rhea" id="RHEA-COMP:14527"/>
        <dbReference type="Rhea" id="RHEA-COMP:17342"/>
        <dbReference type="ChEBI" id="CHEBI:33019"/>
        <dbReference type="ChEBI" id="CHEBI:61557"/>
        <dbReference type="ChEBI" id="CHEBI:140395"/>
        <dbReference type="EC" id="2.7.7.6"/>
    </reaction>
    <physiologicalReaction direction="left-to-right" evidence="11">
        <dbReference type="Rhea" id="RHEA:21249"/>
    </physiologicalReaction>
</comment>
<dbReference type="FunFam" id="3.90.1100.10:FF:000016">
    <property type="entry name" value="DNA-directed RNA polymerase subunit beta"/>
    <property type="match status" value="1"/>
</dbReference>
<dbReference type="InterPro" id="IPR009674">
    <property type="entry name" value="Rpa2_dom_4"/>
</dbReference>
<dbReference type="Gene3D" id="3.90.1800.10">
    <property type="entry name" value="RNA polymerase alpha subunit dimerisation domain"/>
    <property type="match status" value="1"/>
</dbReference>
<dbReference type="AlphaFoldDB" id="Q22C62"/>
<dbReference type="GO" id="GO:0003677">
    <property type="term" value="F:DNA binding"/>
    <property type="evidence" value="ECO:0007669"/>
    <property type="project" value="InterPro"/>
</dbReference>
<evidence type="ECO:0000256" key="8">
    <source>
        <dbReference type="ARBA" id="ARBA00022833"/>
    </source>
</evidence>
<dbReference type="InterPro" id="IPR037033">
    <property type="entry name" value="DNA-dir_RNAP_su2_hyb_sf"/>
</dbReference>
<dbReference type="Gene3D" id="3.90.1110.10">
    <property type="entry name" value="RNA polymerase Rpb2, domain 2"/>
    <property type="match status" value="1"/>
</dbReference>
<keyword evidence="9 13" id="KW-0804">Transcription</keyword>
<dbReference type="InterPro" id="IPR037034">
    <property type="entry name" value="RNA_pol_Rpb2_2_sf"/>
</dbReference>
<evidence type="ECO:0000256" key="11">
    <source>
        <dbReference type="ARBA" id="ARBA00047768"/>
    </source>
</evidence>
<dbReference type="GO" id="GO:0006351">
    <property type="term" value="P:DNA-templated transcription"/>
    <property type="evidence" value="ECO:0007669"/>
    <property type="project" value="InterPro"/>
</dbReference>
<evidence type="ECO:0000259" key="18">
    <source>
        <dbReference type="Pfam" id="PF04565"/>
    </source>
</evidence>
<dbReference type="InterPro" id="IPR007641">
    <property type="entry name" value="RNA_pol_Rpb2_7"/>
</dbReference>
<keyword evidence="21" id="KW-1185">Reference proteome</keyword>
<dbReference type="InParanoid" id="Q22C62"/>
<reference evidence="21" key="1">
    <citation type="journal article" date="2006" name="PLoS Biol.">
        <title>Macronuclear genome sequence of the ciliate Tetrahymena thermophila, a model eukaryote.</title>
        <authorList>
            <person name="Eisen J.A."/>
            <person name="Coyne R.S."/>
            <person name="Wu M."/>
            <person name="Wu D."/>
            <person name="Thiagarajan M."/>
            <person name="Wortman J.R."/>
            <person name="Badger J.H."/>
            <person name="Ren Q."/>
            <person name="Amedeo P."/>
            <person name="Jones K.M."/>
            <person name="Tallon L.J."/>
            <person name="Delcher A.L."/>
            <person name="Salzberg S.L."/>
            <person name="Silva J.C."/>
            <person name="Haas B.J."/>
            <person name="Majoros W.H."/>
            <person name="Farzad M."/>
            <person name="Carlton J.M."/>
            <person name="Smith R.K. Jr."/>
            <person name="Garg J."/>
            <person name="Pearlman R.E."/>
            <person name="Karrer K.M."/>
            <person name="Sun L."/>
            <person name="Manning G."/>
            <person name="Elde N.C."/>
            <person name="Turkewitz A.P."/>
            <person name="Asai D.J."/>
            <person name="Wilkes D.E."/>
            <person name="Wang Y."/>
            <person name="Cai H."/>
            <person name="Collins K."/>
            <person name="Stewart B.A."/>
            <person name="Lee S.R."/>
            <person name="Wilamowska K."/>
            <person name="Weinberg Z."/>
            <person name="Ruzzo W.L."/>
            <person name="Wloga D."/>
            <person name="Gaertig J."/>
            <person name="Frankel J."/>
            <person name="Tsao C.-C."/>
            <person name="Gorovsky M.A."/>
            <person name="Keeling P.J."/>
            <person name="Waller R.F."/>
            <person name="Patron N.J."/>
            <person name="Cherry J.M."/>
            <person name="Stover N.A."/>
            <person name="Krieger C.J."/>
            <person name="del Toro C."/>
            <person name="Ryder H.F."/>
            <person name="Williamson S.C."/>
            <person name="Barbeau R.A."/>
            <person name="Hamilton E.P."/>
            <person name="Orias E."/>
        </authorList>
    </citation>
    <scope>NUCLEOTIDE SEQUENCE [LARGE SCALE GENOMIC DNA]</scope>
    <source>
        <strain evidence="21">SB210</strain>
    </source>
</reference>
<dbReference type="GO" id="GO:0005730">
    <property type="term" value="C:nucleolus"/>
    <property type="evidence" value="ECO:0007669"/>
    <property type="project" value="UniProtKB-SubCell"/>
</dbReference>
<evidence type="ECO:0000259" key="19">
    <source>
        <dbReference type="Pfam" id="PF06883"/>
    </source>
</evidence>
<keyword evidence="4 13" id="KW-0808">Transferase</keyword>
<evidence type="ECO:0000256" key="10">
    <source>
        <dbReference type="ARBA" id="ARBA00023242"/>
    </source>
</evidence>
<dbReference type="OrthoDB" id="10248617at2759"/>
<evidence type="ECO:0000256" key="13">
    <source>
        <dbReference type="RuleBase" id="RU363031"/>
    </source>
</evidence>
<dbReference type="InterPro" id="IPR007121">
    <property type="entry name" value="RNA_pol_bsu_CS"/>
</dbReference>
<dbReference type="InterPro" id="IPR007645">
    <property type="entry name" value="RNA_pol_Rpb2_3"/>
</dbReference>
<dbReference type="EMBL" id="GG662480">
    <property type="protein sequence ID" value="EAR82894.2"/>
    <property type="molecule type" value="Genomic_DNA"/>
</dbReference>
<keyword evidence="7" id="KW-0863">Zinc-finger</keyword>
<dbReference type="STRING" id="312017.Q22C62"/>
<accession>Q22C62</accession>
<dbReference type="GO" id="GO:0000428">
    <property type="term" value="C:DNA-directed RNA polymerase complex"/>
    <property type="evidence" value="ECO:0007669"/>
    <property type="project" value="UniProtKB-KW"/>
</dbReference>
<dbReference type="InterPro" id="IPR007120">
    <property type="entry name" value="DNA-dir_RNAP_su2_dom"/>
</dbReference>
<dbReference type="eggNOG" id="KOG0216">
    <property type="taxonomic scope" value="Eukaryota"/>
</dbReference>
<comment type="similarity">
    <text evidence="2 12">Belongs to the RNA polymerase beta chain family.</text>
</comment>
<dbReference type="Gene3D" id="3.90.1100.10">
    <property type="match status" value="2"/>
</dbReference>
<dbReference type="FunFam" id="3.90.1800.10:FF:000004">
    <property type="entry name" value="DNA-directed RNA polymerase subunit beta"/>
    <property type="match status" value="1"/>
</dbReference>
<dbReference type="PANTHER" id="PTHR20856">
    <property type="entry name" value="DNA-DIRECTED RNA POLYMERASE I SUBUNIT 2"/>
    <property type="match status" value="1"/>
</dbReference>
<dbReference type="FunCoup" id="Q22C62">
    <property type="interactions" value="432"/>
</dbReference>
<evidence type="ECO:0000256" key="7">
    <source>
        <dbReference type="ARBA" id="ARBA00022771"/>
    </source>
</evidence>
<feature type="domain" description="RNA polymerase Rpb2" evidence="15">
    <location>
        <begin position="1048"/>
        <end position="1157"/>
    </location>
</feature>
<evidence type="ECO:0000256" key="5">
    <source>
        <dbReference type="ARBA" id="ARBA00022695"/>
    </source>
</evidence>
<dbReference type="GO" id="GO:0032549">
    <property type="term" value="F:ribonucleoside binding"/>
    <property type="evidence" value="ECO:0007669"/>
    <property type="project" value="InterPro"/>
</dbReference>
<dbReference type="GeneID" id="7832179"/>
<keyword evidence="3 13" id="KW-0240">DNA-directed RNA polymerase</keyword>
<keyword evidence="8" id="KW-0862">Zinc</keyword>
<evidence type="ECO:0000313" key="20">
    <source>
        <dbReference type="EMBL" id="EAR82894.2"/>
    </source>
</evidence>
<dbReference type="FunFam" id="2.40.270.10:FF:000011">
    <property type="entry name" value="DNA-directed RNA polymerase subunit beta"/>
    <property type="match status" value="1"/>
</dbReference>
<feature type="domain" description="DNA-directed RNA polymerase subunit 2 hybrid-binding" evidence="14">
    <location>
        <begin position="686"/>
        <end position="1046"/>
    </location>
</feature>
<evidence type="ECO:0000313" key="21">
    <source>
        <dbReference type="Proteomes" id="UP000009168"/>
    </source>
</evidence>
<evidence type="ECO:0000256" key="2">
    <source>
        <dbReference type="ARBA" id="ARBA00006835"/>
    </source>
</evidence>
<dbReference type="InterPro" id="IPR014724">
    <property type="entry name" value="RNA_pol_RPB2_OB-fold"/>
</dbReference>
<evidence type="ECO:0000259" key="14">
    <source>
        <dbReference type="Pfam" id="PF00562"/>
    </source>
</evidence>
<feature type="domain" description="RNA polymerase Rpb2" evidence="16">
    <location>
        <begin position="214"/>
        <end position="377"/>
    </location>
</feature>
<dbReference type="Proteomes" id="UP000009168">
    <property type="component" value="Unassembled WGS sequence"/>
</dbReference>
<dbReference type="SUPFAM" id="SSF64484">
    <property type="entry name" value="beta and beta-prime subunits of DNA dependent RNA-polymerase"/>
    <property type="match status" value="1"/>
</dbReference>
<comment type="subcellular location">
    <subcellularLocation>
        <location evidence="1">Nucleus</location>
        <location evidence="1">Nucleolus</location>
    </subcellularLocation>
</comment>
<organism evidence="20 21">
    <name type="scientific">Tetrahymena thermophila (strain SB210)</name>
    <dbReference type="NCBI Taxonomy" id="312017"/>
    <lineage>
        <taxon>Eukaryota</taxon>
        <taxon>Sar</taxon>
        <taxon>Alveolata</taxon>
        <taxon>Ciliophora</taxon>
        <taxon>Intramacronucleata</taxon>
        <taxon>Oligohymenophorea</taxon>
        <taxon>Hymenostomatida</taxon>
        <taxon>Tetrahymenina</taxon>
        <taxon>Tetrahymenidae</taxon>
        <taxon>Tetrahymena</taxon>
    </lineage>
</organism>
<gene>
    <name evidence="20" type="ORF">TTHERM_01075780</name>
</gene>
<evidence type="ECO:0000256" key="12">
    <source>
        <dbReference type="RuleBase" id="RU000434"/>
    </source>
</evidence>
<dbReference type="CDD" id="cd00653">
    <property type="entry name" value="RNA_pol_B_RPB2"/>
    <property type="match status" value="1"/>
</dbReference>
<dbReference type="HOGENOM" id="CLU_000524_5_1_1"/>
<evidence type="ECO:0000256" key="6">
    <source>
        <dbReference type="ARBA" id="ARBA00022723"/>
    </source>
</evidence>
<sequence length="1159" mass="131570">MKESLSREDHIARAKQSNLDFSKKLKQAAFAHIDSFNFIYDEGLKKITQYLQPVEIIKEQRSEEYKQSYLPFKSMKVWIENLEIATPIRADSGVAEDNKLMPEECRIGRKTYGAPLFAKVARSIDGGKPESINIRLGDIPIIVRSDHCHLAKMTPKELVKAHEDCNEFGGYFIVNGNEKIVRMLILQKRNYPIAFIRAGYVNRGPNYTPFAVQMKCVREDLYSKTITLHYVSDGSVFLRILHRKQEFLIPAIVILKALADISDLQIYNKLVKGQSSKSAISDRVEVLIRGSKAMSLNTKEECLAHLGKNFRVVLNITNPEITDKQVGEIFMNENICVHLNNNIDKLNTICVMISKLYALVSDEICPDNLDSLQNQEVLLPGHLYMMILREKLEEMLLGIRAKVFKDGSRPEEAIRIPHIAYLKKAIEFQGSIGNKIEYFLSTGNLKSQTGLDLMQAKGFTIIADKLNNMRFLSHFRSVHRGAYFTEMKTTTVRKLLPENWGFICPVHTPDGGPCGLLNHISQSCKPLTRPGYDGNIHFNLVTLCTEIGMNPIVNDLSIVFPPTSVTIMLDGRVIGYIESKNAQTFCQSLKYLKIMQDPTRLIPADLEIGYVPKLNLEKQNIFPGIFLHTNEARFVRPVKHLKLNALEWITPFEQVHLSIACIEEDIRNDTEYQELSPSYILSILPSQIPFLNYNQSPRNMYQCQMAKQTMGTSMHNFPYRFDNRIYRLLNGQIPMVKGMDPESYGLSDYPSGTNAIVAVISYTGYDMEDAMILNKSSYERGFGHGCVYKNYSYDVAELNKEKNSKFKMLNEVKNIDKSQIAEGLEGDGIPAIGSVIKKGTAVFQIYDTQKNAMKTFYHKDSELGRLDGIALVHDEKTKEPRVEYRIRIPRNPIIGDKFSSRHGQKGVLSVLWPHIDMPFTESGITPDVIINPHAFPSRMTIGMLIESMAGKSGALNGNILETQPFQNYQDDDIVNYFGKQLQSHGYNYYGNEVMYSGTYGCMMKVDIYMGIVYYQRLRHMVSDKAQARSTGPVDMLTQQPIKGRKRGGGIRMGEMERDALLSHGISFCMHDRFLNCSDYSEGYVCNSCGSLVSTYLHTNLMSGEAIDSFYNYNKGVQKSKPKCRKCQNAECSKVVIPFVLRYLTNELAAMNIKLAFKLE</sequence>
<dbReference type="Pfam" id="PF04565">
    <property type="entry name" value="RNA_pol_Rpb2_3"/>
    <property type="match status" value="1"/>
</dbReference>
<dbReference type="KEGG" id="tet:TTHERM_01075780"/>
<dbReference type="Gene3D" id="2.40.270.10">
    <property type="entry name" value="DNA-directed RNA polymerase, subunit 2, domain 6"/>
    <property type="match status" value="1"/>
</dbReference>
<evidence type="ECO:0000256" key="4">
    <source>
        <dbReference type="ARBA" id="ARBA00022679"/>
    </source>
</evidence>
<evidence type="ECO:0000256" key="9">
    <source>
        <dbReference type="ARBA" id="ARBA00023163"/>
    </source>
</evidence>
<evidence type="ECO:0000259" key="15">
    <source>
        <dbReference type="Pfam" id="PF04560"/>
    </source>
</evidence>
<dbReference type="InterPro" id="IPR007642">
    <property type="entry name" value="RNA_pol_Rpb2_2"/>
</dbReference>
<dbReference type="GO" id="GO:0008270">
    <property type="term" value="F:zinc ion binding"/>
    <property type="evidence" value="ECO:0007669"/>
    <property type="project" value="UniProtKB-KW"/>
</dbReference>
<dbReference type="RefSeq" id="XP_001030557.2">
    <property type="nucleotide sequence ID" value="XM_001030557.2"/>
</dbReference>
<evidence type="ECO:0000256" key="1">
    <source>
        <dbReference type="ARBA" id="ARBA00004604"/>
    </source>
</evidence>
<evidence type="ECO:0000256" key="3">
    <source>
        <dbReference type="ARBA" id="ARBA00022478"/>
    </source>
</evidence>
<dbReference type="Pfam" id="PF04560">
    <property type="entry name" value="RNA_pol_Rpb2_7"/>
    <property type="match status" value="1"/>
</dbReference>
<dbReference type="Pfam" id="PF00562">
    <property type="entry name" value="RNA_pol_Rpb2_6"/>
    <property type="match status" value="1"/>
</dbReference>
<dbReference type="GO" id="GO:0003899">
    <property type="term" value="F:DNA-directed RNA polymerase activity"/>
    <property type="evidence" value="ECO:0007669"/>
    <property type="project" value="UniProtKB-EC"/>
</dbReference>
<feature type="domain" description="DNA-directed RNA polymerase I subunit RPA2" evidence="19">
    <location>
        <begin position="574"/>
        <end position="636"/>
    </location>
</feature>
<proteinExistence type="inferred from homology"/>